<keyword evidence="4" id="KW-1185">Reference proteome</keyword>
<reference evidence="3" key="1">
    <citation type="submission" date="2021-02" db="EMBL/GenBank/DDBJ databases">
        <authorList>
            <person name="Dougan E. K."/>
            <person name="Rhodes N."/>
            <person name="Thang M."/>
            <person name="Chan C."/>
        </authorList>
    </citation>
    <scope>NUCLEOTIDE SEQUENCE</scope>
</reference>
<keyword evidence="2" id="KW-0812">Transmembrane</keyword>
<evidence type="ECO:0000313" key="3">
    <source>
        <dbReference type="EMBL" id="CAE7457757.1"/>
    </source>
</evidence>
<dbReference type="OrthoDB" id="10309538at2759"/>
<evidence type="ECO:0000313" key="4">
    <source>
        <dbReference type="Proteomes" id="UP000604046"/>
    </source>
</evidence>
<organism evidence="3 4">
    <name type="scientific">Symbiodinium natans</name>
    <dbReference type="NCBI Taxonomy" id="878477"/>
    <lineage>
        <taxon>Eukaryota</taxon>
        <taxon>Sar</taxon>
        <taxon>Alveolata</taxon>
        <taxon>Dinophyceae</taxon>
        <taxon>Suessiales</taxon>
        <taxon>Symbiodiniaceae</taxon>
        <taxon>Symbiodinium</taxon>
    </lineage>
</organism>
<evidence type="ECO:0000256" key="2">
    <source>
        <dbReference type="SAM" id="Phobius"/>
    </source>
</evidence>
<proteinExistence type="predicted"/>
<name>A0A812S0I9_9DINO</name>
<comment type="caution">
    <text evidence="3">The sequence shown here is derived from an EMBL/GenBank/DDBJ whole genome shotgun (WGS) entry which is preliminary data.</text>
</comment>
<protein>
    <submittedName>
        <fullName evidence="3">TRPM1 protein</fullName>
    </submittedName>
</protein>
<dbReference type="Proteomes" id="UP000604046">
    <property type="component" value="Unassembled WGS sequence"/>
</dbReference>
<gene>
    <name evidence="3" type="primary">TRPM1</name>
    <name evidence="3" type="ORF">SNAT2548_LOCUS25331</name>
</gene>
<evidence type="ECO:0000256" key="1">
    <source>
        <dbReference type="SAM" id="MobiDB-lite"/>
    </source>
</evidence>
<dbReference type="AlphaFoldDB" id="A0A812S0I9"/>
<accession>A0A812S0I9</accession>
<feature type="compositionally biased region" description="Low complexity" evidence="1">
    <location>
        <begin position="139"/>
        <end position="152"/>
    </location>
</feature>
<feature type="transmembrane region" description="Helical" evidence="2">
    <location>
        <begin position="6"/>
        <end position="25"/>
    </location>
</feature>
<sequence length="276" mass="31234">MLNFGLWLIIILMLNMLIAMMAKTFDRIFEKSMVDYQYNFAGFVLTMRHEHAVPPIARLCGLPWTLGKNIYYKTCGPRDEEASAQSSGGHAKLRETFFKESKESQEAGPGAGGTTVIPTNLEAQPAAEVQDVQFQSVVEQPPASSSQASQEPVTAQSKSVDTYELSVQLQKLVEKFLEEHDSDAAFQDEQFRRQVAQKLWKLDSHVEDLIEYWQVNTRRSYKAQRAQLRKKQVARHIATTWISTSKASKNLSKSQAILSRGVKKVKAQKYGKKDTE</sequence>
<keyword evidence="2" id="KW-0472">Membrane</keyword>
<feature type="region of interest" description="Disordered" evidence="1">
    <location>
        <begin position="135"/>
        <end position="155"/>
    </location>
</feature>
<keyword evidence="2" id="KW-1133">Transmembrane helix</keyword>
<dbReference type="EMBL" id="CAJNDS010002388">
    <property type="protein sequence ID" value="CAE7457757.1"/>
    <property type="molecule type" value="Genomic_DNA"/>
</dbReference>